<dbReference type="RefSeq" id="XP_022456764.1">
    <property type="nucleotide sequence ID" value="XM_022605280.1"/>
</dbReference>
<dbReference type="GeneID" id="34518152"/>
<sequence length="314" mass="36299">MSSKVAKAGRYAANFERLGYRASAFQNMFQKGQLPFLRDGREPLPEAKQNQTMEDWKFVVGDRVLLTSGPNKGTVTSILSLQKSNNSYFLEHGQTKKASIPFLLWERQQESYLVDYPVPVTADSFKLVTTIKEEDGTERDVAADDIVYRGKYYDSDYNKMLPYRCIKNHEHIIIPWPRPDPITDDGLCTPQETVLERTFFPDSLVSCDVSKEAYLSLRDPLAKRPYKWDRKVITKSDLKRLTPPKMPFSETKKAFFKERADIRAKQIKEISPEVEEFIGKKVADYFSKIQDPDMRYYLSKMAGDQKKKGKKSDN</sequence>
<keyword evidence="2" id="KW-1185">Reference proteome</keyword>
<gene>
    <name evidence="1" type="ORF">KUCA_T00000715001</name>
</gene>
<dbReference type="STRING" id="1382522.W6MFS2"/>
<accession>W6MFS2</accession>
<dbReference type="HOGENOM" id="CLU_046293_0_0_1"/>
<evidence type="ECO:0008006" key="3">
    <source>
        <dbReference type="Google" id="ProtNLM"/>
    </source>
</evidence>
<proteinExistence type="predicted"/>
<dbReference type="OrthoDB" id="359154at2759"/>
<dbReference type="InterPro" id="IPR008991">
    <property type="entry name" value="Translation_prot_SH3-like_sf"/>
</dbReference>
<name>W6MFS2_9ASCO</name>
<protein>
    <recommendedName>
        <fullName evidence="3">KOW domain-containing protein</fullName>
    </recommendedName>
</protein>
<dbReference type="SUPFAM" id="SSF50104">
    <property type="entry name" value="Translation proteins SH3-like domain"/>
    <property type="match status" value="1"/>
</dbReference>
<reference evidence="1" key="2">
    <citation type="submission" date="2014-02" db="EMBL/GenBank/DDBJ databases">
        <title>Complete DNA sequence of /Kuraishia capsulata/ illustrates novel genomic features among budding yeasts (/Saccharomycotina/).</title>
        <authorList>
            <person name="Morales L."/>
            <person name="Noel B."/>
            <person name="Porcel B."/>
            <person name="Marcet-Houben M."/>
            <person name="Hullo M-F."/>
            <person name="Sacerdot C."/>
            <person name="Tekaia F."/>
            <person name="Leh-Louis V."/>
            <person name="Despons L."/>
            <person name="Khanna V."/>
            <person name="Aury J-M."/>
            <person name="Barbe V."/>
            <person name="Couloux A."/>
            <person name="Labadie K."/>
            <person name="Pelletier E."/>
            <person name="Souciet J-L."/>
            <person name="Boekhout T."/>
            <person name="Gabaldon T."/>
            <person name="Wincker P."/>
            <person name="Dujon B."/>
        </authorList>
    </citation>
    <scope>NUCLEOTIDE SEQUENCE</scope>
    <source>
        <strain evidence="1">CBS 1993</strain>
    </source>
</reference>
<dbReference type="AlphaFoldDB" id="W6MFS2"/>
<dbReference type="EMBL" id="HG793125">
    <property type="protein sequence ID" value="CDK24749.1"/>
    <property type="molecule type" value="Genomic_DNA"/>
</dbReference>
<evidence type="ECO:0000313" key="2">
    <source>
        <dbReference type="Proteomes" id="UP000019384"/>
    </source>
</evidence>
<dbReference type="Proteomes" id="UP000019384">
    <property type="component" value="Unassembled WGS sequence"/>
</dbReference>
<evidence type="ECO:0000313" key="1">
    <source>
        <dbReference type="EMBL" id="CDK24749.1"/>
    </source>
</evidence>
<reference evidence="1" key="1">
    <citation type="submission" date="2013-12" db="EMBL/GenBank/DDBJ databases">
        <authorList>
            <person name="Genoscope - CEA"/>
        </authorList>
    </citation>
    <scope>NUCLEOTIDE SEQUENCE</scope>
    <source>
        <strain evidence="1">CBS 1993</strain>
    </source>
</reference>
<dbReference type="Pfam" id="PF22682">
    <property type="entry name" value="Ribosomal_uL24m-like"/>
    <property type="match status" value="1"/>
</dbReference>
<organism evidence="1 2">
    <name type="scientific">Kuraishia capsulata CBS 1993</name>
    <dbReference type="NCBI Taxonomy" id="1382522"/>
    <lineage>
        <taxon>Eukaryota</taxon>
        <taxon>Fungi</taxon>
        <taxon>Dikarya</taxon>
        <taxon>Ascomycota</taxon>
        <taxon>Saccharomycotina</taxon>
        <taxon>Pichiomycetes</taxon>
        <taxon>Pichiales</taxon>
        <taxon>Pichiaceae</taxon>
        <taxon>Kuraishia</taxon>
    </lineage>
</organism>